<accession>A0AAU9W9L1</accession>
<dbReference type="EMBL" id="CALNXJ010000010">
    <property type="protein sequence ID" value="CAH3106356.1"/>
    <property type="molecule type" value="Genomic_DNA"/>
</dbReference>
<keyword evidence="1" id="KW-0472">Membrane</keyword>
<keyword evidence="3" id="KW-1185">Reference proteome</keyword>
<reference evidence="2 3" key="1">
    <citation type="submission" date="2022-05" db="EMBL/GenBank/DDBJ databases">
        <authorList>
            <consortium name="Genoscope - CEA"/>
            <person name="William W."/>
        </authorList>
    </citation>
    <scope>NUCLEOTIDE SEQUENCE [LARGE SCALE GENOMIC DNA]</scope>
</reference>
<organism evidence="2 3">
    <name type="scientific">Pocillopora meandrina</name>
    <dbReference type="NCBI Taxonomy" id="46732"/>
    <lineage>
        <taxon>Eukaryota</taxon>
        <taxon>Metazoa</taxon>
        <taxon>Cnidaria</taxon>
        <taxon>Anthozoa</taxon>
        <taxon>Hexacorallia</taxon>
        <taxon>Scleractinia</taxon>
        <taxon>Astrocoeniina</taxon>
        <taxon>Pocilloporidae</taxon>
        <taxon>Pocillopora</taxon>
    </lineage>
</organism>
<dbReference type="Proteomes" id="UP001159428">
    <property type="component" value="Unassembled WGS sequence"/>
</dbReference>
<name>A0AAU9W9L1_9CNID</name>
<proteinExistence type="predicted"/>
<sequence length="177" mass="20428">MNNFSCELFLNFIGSAYEVKDLRSTFIANCVFNNFLYLHYVEHCYSLCHTKDIFVTKDFENIVDESHCFRCWGSVVCPPNLHFTSGQLLTREQNHLYHLNYVPRLYSVICFSSVPRCGSCKCRQVLSCSLHIEYQEIVTYKLDVASVISAWVSCAFVFALALLILYDTQTLVTNNAR</sequence>
<keyword evidence="1" id="KW-1133">Transmembrane helix</keyword>
<dbReference type="AlphaFoldDB" id="A0AAU9W9L1"/>
<evidence type="ECO:0000313" key="3">
    <source>
        <dbReference type="Proteomes" id="UP001159428"/>
    </source>
</evidence>
<feature type="non-terminal residue" evidence="2">
    <location>
        <position position="177"/>
    </location>
</feature>
<feature type="transmembrane region" description="Helical" evidence="1">
    <location>
        <begin position="144"/>
        <end position="166"/>
    </location>
</feature>
<gene>
    <name evidence="2" type="ORF">PMEA_00001482</name>
</gene>
<evidence type="ECO:0000313" key="2">
    <source>
        <dbReference type="EMBL" id="CAH3106356.1"/>
    </source>
</evidence>
<protein>
    <submittedName>
        <fullName evidence="2">Uncharacterized protein</fullName>
    </submittedName>
</protein>
<keyword evidence="1" id="KW-0812">Transmembrane</keyword>
<comment type="caution">
    <text evidence="2">The sequence shown here is derived from an EMBL/GenBank/DDBJ whole genome shotgun (WGS) entry which is preliminary data.</text>
</comment>
<evidence type="ECO:0000256" key="1">
    <source>
        <dbReference type="SAM" id="Phobius"/>
    </source>
</evidence>